<dbReference type="AlphaFoldDB" id="A0A918AKJ5"/>
<reference evidence="2" key="2">
    <citation type="submission" date="2020-09" db="EMBL/GenBank/DDBJ databases">
        <authorList>
            <person name="Sun Q."/>
            <person name="Ohkuma M."/>
        </authorList>
    </citation>
    <scope>NUCLEOTIDE SEQUENCE</scope>
    <source>
        <strain evidence="2">JCM 3313</strain>
    </source>
</reference>
<proteinExistence type="predicted"/>
<feature type="region of interest" description="Disordered" evidence="1">
    <location>
        <begin position="121"/>
        <end position="143"/>
    </location>
</feature>
<organism evidence="2 3">
    <name type="scientific">Saccharothrix coeruleofusca</name>
    <dbReference type="NCBI Taxonomy" id="33919"/>
    <lineage>
        <taxon>Bacteria</taxon>
        <taxon>Bacillati</taxon>
        <taxon>Actinomycetota</taxon>
        <taxon>Actinomycetes</taxon>
        <taxon>Pseudonocardiales</taxon>
        <taxon>Pseudonocardiaceae</taxon>
        <taxon>Saccharothrix</taxon>
    </lineage>
</organism>
<evidence type="ECO:0000256" key="1">
    <source>
        <dbReference type="SAM" id="MobiDB-lite"/>
    </source>
</evidence>
<accession>A0A918AKJ5</accession>
<evidence type="ECO:0000313" key="3">
    <source>
        <dbReference type="Proteomes" id="UP000639606"/>
    </source>
</evidence>
<reference evidence="2" key="1">
    <citation type="journal article" date="2014" name="Int. J. Syst. Evol. Microbiol.">
        <title>Complete genome sequence of Corynebacterium casei LMG S-19264T (=DSM 44701T), isolated from a smear-ripened cheese.</title>
        <authorList>
            <consortium name="US DOE Joint Genome Institute (JGI-PGF)"/>
            <person name="Walter F."/>
            <person name="Albersmeier A."/>
            <person name="Kalinowski J."/>
            <person name="Ruckert C."/>
        </authorList>
    </citation>
    <scope>NUCLEOTIDE SEQUENCE</scope>
    <source>
        <strain evidence="2">JCM 3313</strain>
    </source>
</reference>
<feature type="region of interest" description="Disordered" evidence="1">
    <location>
        <begin position="180"/>
        <end position="200"/>
    </location>
</feature>
<gene>
    <name evidence="2" type="ORF">GCM10010185_23710</name>
</gene>
<name>A0A918AKJ5_9PSEU</name>
<dbReference type="EMBL" id="BMRG01000003">
    <property type="protein sequence ID" value="GGP50655.1"/>
    <property type="molecule type" value="Genomic_DNA"/>
</dbReference>
<comment type="caution">
    <text evidence="2">The sequence shown here is derived from an EMBL/GenBank/DDBJ whole genome shotgun (WGS) entry which is preliminary data.</text>
</comment>
<feature type="region of interest" description="Disordered" evidence="1">
    <location>
        <begin position="1"/>
        <end position="20"/>
    </location>
</feature>
<sequence length="362" mass="36576">MAEWVWSTRDGLGEGPGDVLGEGEPVLPLCGVGEPPPLCGLGCPIGPPRCSPRGARPGEVGSGVLRGGGVSVSGPPGVLPGPDLPLGVWSASGVRPVRGGPLVSGAAGVVAEVVVLPLPGRSAEDGVEPGASRSPGELPDGELLDGELLDGELLDGVLLDGVLLDGVLLDGVLLVGPLSEPLGEPLSEPPREPEGVSMSARPVCRNPPCLTLLGLSTSRPVALPASLPTTFMTFSKTSTRRLSSGETFLMVLSRSWMSLAILVAHFEIAVTAWATITGVPNPRVNTASSTQAISLPTRSAIRSRTISRTNPTTMPISPTTVPTDPAAEAAPASASPCTLELAAYCSAAAPVHPSVPDLTAAA</sequence>
<keyword evidence="3" id="KW-1185">Reference proteome</keyword>
<feature type="region of interest" description="Disordered" evidence="1">
    <location>
        <begin position="308"/>
        <end position="330"/>
    </location>
</feature>
<dbReference type="Proteomes" id="UP000639606">
    <property type="component" value="Unassembled WGS sequence"/>
</dbReference>
<protein>
    <submittedName>
        <fullName evidence="2">Uncharacterized protein</fullName>
    </submittedName>
</protein>
<feature type="compositionally biased region" description="Low complexity" evidence="1">
    <location>
        <begin position="318"/>
        <end position="330"/>
    </location>
</feature>
<evidence type="ECO:0000313" key="2">
    <source>
        <dbReference type="EMBL" id="GGP50655.1"/>
    </source>
</evidence>